<keyword evidence="2" id="KW-1185">Reference proteome</keyword>
<evidence type="ECO:0000313" key="1">
    <source>
        <dbReference type="EMBL" id="CAI5716634.1"/>
    </source>
</evidence>
<dbReference type="Proteomes" id="UP001162029">
    <property type="component" value="Unassembled WGS sequence"/>
</dbReference>
<proteinExistence type="predicted"/>
<dbReference type="AlphaFoldDB" id="A0AAV0T7V4"/>
<comment type="caution">
    <text evidence="1">The sequence shown here is derived from an EMBL/GenBank/DDBJ whole genome shotgun (WGS) entry which is preliminary data.</text>
</comment>
<organism evidence="1 2">
    <name type="scientific">Peronospora destructor</name>
    <dbReference type="NCBI Taxonomy" id="86335"/>
    <lineage>
        <taxon>Eukaryota</taxon>
        <taxon>Sar</taxon>
        <taxon>Stramenopiles</taxon>
        <taxon>Oomycota</taxon>
        <taxon>Peronosporomycetes</taxon>
        <taxon>Peronosporales</taxon>
        <taxon>Peronosporaceae</taxon>
        <taxon>Peronospora</taxon>
    </lineage>
</organism>
<accession>A0AAV0T7V4</accession>
<protein>
    <submittedName>
        <fullName evidence="1">Uncharacterized protein</fullName>
    </submittedName>
</protein>
<sequence>MSSHFVRLRAGAGAEWTSIVAKRMLSMQPQTQEKDAWESPTFSQRLTSPLEKIRDLENQEHDGTPKDPYPGFACTPRTPVGSMASLFRASSMCELDLKMLEDWSQSRAVPSPTKDCDAAPVAKMLRCSGVENIRRMPRRSLLVLNSIRSKFTTTKHDTGVI</sequence>
<name>A0AAV0T7V4_9STRA</name>
<reference evidence="1" key="1">
    <citation type="submission" date="2022-12" db="EMBL/GenBank/DDBJ databases">
        <authorList>
            <person name="Webb A."/>
        </authorList>
    </citation>
    <scope>NUCLEOTIDE SEQUENCE</scope>
    <source>
        <strain evidence="1">Pd1</strain>
    </source>
</reference>
<gene>
    <name evidence="1" type="ORF">PDE001_LOCUS1538</name>
</gene>
<dbReference type="EMBL" id="CANTFM010000254">
    <property type="protein sequence ID" value="CAI5716634.1"/>
    <property type="molecule type" value="Genomic_DNA"/>
</dbReference>
<evidence type="ECO:0000313" key="2">
    <source>
        <dbReference type="Proteomes" id="UP001162029"/>
    </source>
</evidence>